<evidence type="ECO:0000313" key="4">
    <source>
        <dbReference type="Proteomes" id="UP001152622"/>
    </source>
</evidence>
<dbReference type="EMBL" id="JAINUF010000004">
    <property type="protein sequence ID" value="KAJ8365341.1"/>
    <property type="molecule type" value="Genomic_DNA"/>
</dbReference>
<dbReference type="GO" id="GO:0015074">
    <property type="term" value="P:DNA integration"/>
    <property type="evidence" value="ECO:0007669"/>
    <property type="project" value="InterPro"/>
</dbReference>
<dbReference type="InterPro" id="IPR012337">
    <property type="entry name" value="RNaseH-like_sf"/>
</dbReference>
<evidence type="ECO:0000256" key="1">
    <source>
        <dbReference type="SAM" id="MobiDB-lite"/>
    </source>
</evidence>
<dbReference type="PANTHER" id="PTHR37984">
    <property type="entry name" value="PROTEIN CBG26694"/>
    <property type="match status" value="1"/>
</dbReference>
<reference evidence="3" key="1">
    <citation type="journal article" date="2023" name="Science">
        <title>Genome structures resolve the early diversification of teleost fishes.</title>
        <authorList>
            <person name="Parey E."/>
            <person name="Louis A."/>
            <person name="Montfort J."/>
            <person name="Bouchez O."/>
            <person name="Roques C."/>
            <person name="Iampietro C."/>
            <person name="Lluch J."/>
            <person name="Castinel A."/>
            <person name="Donnadieu C."/>
            <person name="Desvignes T."/>
            <person name="Floi Bucao C."/>
            <person name="Jouanno E."/>
            <person name="Wen M."/>
            <person name="Mejri S."/>
            <person name="Dirks R."/>
            <person name="Jansen H."/>
            <person name="Henkel C."/>
            <person name="Chen W.J."/>
            <person name="Zahm M."/>
            <person name="Cabau C."/>
            <person name="Klopp C."/>
            <person name="Thompson A.W."/>
            <person name="Robinson-Rechavi M."/>
            <person name="Braasch I."/>
            <person name="Lecointre G."/>
            <person name="Bobe J."/>
            <person name="Postlethwait J.H."/>
            <person name="Berthelot C."/>
            <person name="Roest Crollius H."/>
            <person name="Guiguen Y."/>
        </authorList>
    </citation>
    <scope>NUCLEOTIDE SEQUENCE</scope>
    <source>
        <strain evidence="3">WJC10195</strain>
    </source>
</reference>
<dbReference type="Proteomes" id="UP001152622">
    <property type="component" value="Chromosome 4"/>
</dbReference>
<keyword evidence="4" id="KW-1185">Reference proteome</keyword>
<evidence type="ECO:0000259" key="2">
    <source>
        <dbReference type="PROSITE" id="PS50994"/>
    </source>
</evidence>
<gene>
    <name evidence="3" type="ORF">SKAU_G00141720</name>
</gene>
<comment type="caution">
    <text evidence="3">The sequence shown here is derived from an EMBL/GenBank/DDBJ whole genome shotgun (WGS) entry which is preliminary data.</text>
</comment>
<dbReference type="GO" id="GO:0003676">
    <property type="term" value="F:nucleic acid binding"/>
    <property type="evidence" value="ECO:0007669"/>
    <property type="project" value="InterPro"/>
</dbReference>
<feature type="domain" description="Integrase catalytic" evidence="2">
    <location>
        <begin position="27"/>
        <end position="192"/>
    </location>
</feature>
<dbReference type="SUPFAM" id="SSF53098">
    <property type="entry name" value="Ribonuclease H-like"/>
    <property type="match status" value="1"/>
</dbReference>
<dbReference type="InterPro" id="IPR001584">
    <property type="entry name" value="Integrase_cat-core"/>
</dbReference>
<dbReference type="PANTHER" id="PTHR37984:SF15">
    <property type="entry name" value="INTEGRASE CATALYTIC DOMAIN-CONTAINING PROTEIN"/>
    <property type="match status" value="1"/>
</dbReference>
<dbReference type="Gene3D" id="3.30.420.10">
    <property type="entry name" value="Ribonuclease H-like superfamily/Ribonuclease H"/>
    <property type="match status" value="1"/>
</dbReference>
<dbReference type="PROSITE" id="PS50994">
    <property type="entry name" value="INTEGRASE"/>
    <property type="match status" value="1"/>
</dbReference>
<evidence type="ECO:0000313" key="3">
    <source>
        <dbReference type="EMBL" id="KAJ8365341.1"/>
    </source>
</evidence>
<dbReference type="OrthoDB" id="775972at2759"/>
<proteinExistence type="predicted"/>
<sequence length="336" mass="37230">MVKDCVPCLLSGKSGSPASTPLQPTPWPPRPWEHLQLDICGEIHGRGVPHHQRFLVVAYDLHSKWPEVVPAGTVTTRVIIDILEGLFARWGLPLTITTDNGPQFISAEFSDFLRNKGIKHNRTAYFHPQANGGVERFNQSLKNGIRAHLATQHATTQASPASLMLGREMDLPLDRLRSRDAVAPAAGSVRDAAQAAVAKHQGEMKRRFDKKRGVKATTIQVSDWVRARRPQRENKMASFWSQPLQVTRQLGPATFLLGDGSRWHASRLRRVPTPPGPTMATRLPAAGAAEMDGTVSRPPRPVLPRAGPQPMVGVDRPQRERARPSRLQDYVTTFHT</sequence>
<accession>A0A9Q1FSY9</accession>
<name>A0A9Q1FSY9_SYNKA</name>
<dbReference type="Pfam" id="PF00665">
    <property type="entry name" value="rve"/>
    <property type="match status" value="1"/>
</dbReference>
<dbReference type="AlphaFoldDB" id="A0A9Q1FSY9"/>
<protein>
    <recommendedName>
        <fullName evidence="2">Integrase catalytic domain-containing protein</fullName>
    </recommendedName>
</protein>
<feature type="region of interest" description="Disordered" evidence="1">
    <location>
        <begin position="288"/>
        <end position="336"/>
    </location>
</feature>
<dbReference type="InterPro" id="IPR050951">
    <property type="entry name" value="Retrovirus_Pol_polyprotein"/>
</dbReference>
<dbReference type="InterPro" id="IPR036397">
    <property type="entry name" value="RNaseH_sf"/>
</dbReference>
<organism evidence="3 4">
    <name type="scientific">Synaphobranchus kaupii</name>
    <name type="common">Kaup's arrowtooth eel</name>
    <dbReference type="NCBI Taxonomy" id="118154"/>
    <lineage>
        <taxon>Eukaryota</taxon>
        <taxon>Metazoa</taxon>
        <taxon>Chordata</taxon>
        <taxon>Craniata</taxon>
        <taxon>Vertebrata</taxon>
        <taxon>Euteleostomi</taxon>
        <taxon>Actinopterygii</taxon>
        <taxon>Neopterygii</taxon>
        <taxon>Teleostei</taxon>
        <taxon>Anguilliformes</taxon>
        <taxon>Synaphobranchidae</taxon>
        <taxon>Synaphobranchus</taxon>
    </lineage>
</organism>